<dbReference type="RefSeq" id="WP_406763795.1">
    <property type="nucleotide sequence ID" value="NZ_JBJHZY010000001.1"/>
</dbReference>
<dbReference type="PANTHER" id="PTHR11040">
    <property type="entry name" value="ZINC/IRON TRANSPORTER"/>
    <property type="match status" value="1"/>
</dbReference>
<keyword evidence="10" id="KW-1185">Reference proteome</keyword>
<feature type="transmembrane region" description="Helical" evidence="8">
    <location>
        <begin position="77"/>
        <end position="97"/>
    </location>
</feature>
<comment type="similarity">
    <text evidence="2">Belongs to the ZIP transporter (TC 2.A.5) family.</text>
</comment>
<gene>
    <name evidence="9" type="ORF">ACJDUH_03645</name>
</gene>
<keyword evidence="6 8" id="KW-1133">Transmembrane helix</keyword>
<dbReference type="EMBL" id="JBJHZY010000001">
    <property type="protein sequence ID" value="MFL0267187.1"/>
    <property type="molecule type" value="Genomic_DNA"/>
</dbReference>
<evidence type="ECO:0000256" key="5">
    <source>
        <dbReference type="ARBA" id="ARBA00022833"/>
    </source>
</evidence>
<evidence type="ECO:0000256" key="3">
    <source>
        <dbReference type="ARBA" id="ARBA00022475"/>
    </source>
</evidence>
<evidence type="ECO:0000313" key="9">
    <source>
        <dbReference type="EMBL" id="MFL0267187.1"/>
    </source>
</evidence>
<protein>
    <submittedName>
        <fullName evidence="9">ZIP family metal transporter</fullName>
    </submittedName>
</protein>
<dbReference type="Proteomes" id="UP001623661">
    <property type="component" value="Unassembled WGS sequence"/>
</dbReference>
<feature type="transmembrane region" description="Helical" evidence="8">
    <location>
        <begin position="20"/>
        <end position="43"/>
    </location>
</feature>
<dbReference type="Pfam" id="PF02535">
    <property type="entry name" value="Zip"/>
    <property type="match status" value="1"/>
</dbReference>
<feature type="transmembrane region" description="Helical" evidence="8">
    <location>
        <begin position="233"/>
        <end position="253"/>
    </location>
</feature>
<feature type="transmembrane region" description="Helical" evidence="8">
    <location>
        <begin position="118"/>
        <end position="141"/>
    </location>
</feature>
<evidence type="ECO:0000256" key="2">
    <source>
        <dbReference type="ARBA" id="ARBA00006939"/>
    </source>
</evidence>
<keyword evidence="4 8" id="KW-0812">Transmembrane</keyword>
<evidence type="ECO:0000256" key="1">
    <source>
        <dbReference type="ARBA" id="ARBA00004651"/>
    </source>
</evidence>
<feature type="transmembrane region" description="Helical" evidence="8">
    <location>
        <begin position="50"/>
        <end position="71"/>
    </location>
</feature>
<comment type="subcellular location">
    <subcellularLocation>
        <location evidence="1">Cell membrane</location>
        <topology evidence="1">Multi-pass membrane protein</topology>
    </subcellularLocation>
</comment>
<feature type="transmembrane region" description="Helical" evidence="8">
    <location>
        <begin position="178"/>
        <end position="199"/>
    </location>
</feature>
<keyword evidence="7 8" id="KW-0472">Membrane</keyword>
<evidence type="ECO:0000256" key="6">
    <source>
        <dbReference type="ARBA" id="ARBA00022989"/>
    </source>
</evidence>
<comment type="caution">
    <text evidence="9">The sequence shown here is derived from an EMBL/GenBank/DDBJ whole genome shotgun (WGS) entry which is preliminary data.</text>
</comment>
<evidence type="ECO:0000256" key="8">
    <source>
        <dbReference type="SAM" id="Phobius"/>
    </source>
</evidence>
<accession>A0ABW8TNA8</accession>
<feature type="transmembrane region" description="Helical" evidence="8">
    <location>
        <begin position="206"/>
        <end position="227"/>
    </location>
</feature>
<name>A0ABW8TNA8_9CLOT</name>
<evidence type="ECO:0000256" key="4">
    <source>
        <dbReference type="ARBA" id="ARBA00022692"/>
    </source>
</evidence>
<keyword evidence="3" id="KW-1003">Cell membrane</keyword>
<dbReference type="PANTHER" id="PTHR11040:SF211">
    <property type="entry name" value="ZINC TRANSPORTER ZIP11"/>
    <property type="match status" value="1"/>
</dbReference>
<dbReference type="InterPro" id="IPR003689">
    <property type="entry name" value="ZIP"/>
</dbReference>
<sequence>MYRVNLWSRSDNLLRNNIYLIVAFGSIVSLIGTMLGASLGIIVKKPSNRLLGAIIGFAGGLMLSIVVFDLIPEAIDNWSFSGTLMFCILGILVISMLDRIINITSSNFAKNKHMKVAFMAAIGLMLHNLPEGVIMGVGFLAGQSLGFKMSIIIAIHDIPEGIAVSAPLMASKVRVRKILLFAFLTAFPTAIGTMIGAYLGSISDNILGACLALASGIMMYVVCGEMFPESSKLWDGITSTAGILTGIILGLIMTKML</sequence>
<keyword evidence="5" id="KW-0862">Zinc</keyword>
<evidence type="ECO:0000313" key="10">
    <source>
        <dbReference type="Proteomes" id="UP001623661"/>
    </source>
</evidence>
<proteinExistence type="inferred from homology"/>
<evidence type="ECO:0000256" key="7">
    <source>
        <dbReference type="ARBA" id="ARBA00023136"/>
    </source>
</evidence>
<organism evidence="9 10">
    <name type="scientific">Candidatus Clostridium radicumherbarum</name>
    <dbReference type="NCBI Taxonomy" id="3381662"/>
    <lineage>
        <taxon>Bacteria</taxon>
        <taxon>Bacillati</taxon>
        <taxon>Bacillota</taxon>
        <taxon>Clostridia</taxon>
        <taxon>Eubacteriales</taxon>
        <taxon>Clostridiaceae</taxon>
        <taxon>Clostridium</taxon>
    </lineage>
</organism>
<reference evidence="9 10" key="1">
    <citation type="submission" date="2024-11" db="EMBL/GenBank/DDBJ databases">
        <authorList>
            <person name="Heng Y.C."/>
            <person name="Lim A.C.H."/>
            <person name="Lee J.K.Y."/>
            <person name="Kittelmann S."/>
        </authorList>
    </citation>
    <scope>NUCLEOTIDE SEQUENCE [LARGE SCALE GENOMIC DNA]</scope>
    <source>
        <strain evidence="9 10">WILCCON 0202</strain>
    </source>
</reference>